<evidence type="ECO:0000256" key="1">
    <source>
        <dbReference type="SAM" id="MobiDB-lite"/>
    </source>
</evidence>
<evidence type="ECO:0000313" key="4">
    <source>
        <dbReference type="Proteomes" id="UP001597183"/>
    </source>
</evidence>
<gene>
    <name evidence="3" type="ORF">ACFQ5G_56055</name>
</gene>
<keyword evidence="2" id="KW-0472">Membrane</keyword>
<feature type="transmembrane region" description="Helical" evidence="2">
    <location>
        <begin position="227"/>
        <end position="251"/>
    </location>
</feature>
<name>A0ABW4AUY9_9ACTN</name>
<reference evidence="4" key="1">
    <citation type="journal article" date="2019" name="Int. J. Syst. Evol. Microbiol.">
        <title>The Global Catalogue of Microorganisms (GCM) 10K type strain sequencing project: providing services to taxonomists for standard genome sequencing and annotation.</title>
        <authorList>
            <consortium name="The Broad Institute Genomics Platform"/>
            <consortium name="The Broad Institute Genome Sequencing Center for Infectious Disease"/>
            <person name="Wu L."/>
            <person name="Ma J."/>
        </authorList>
    </citation>
    <scope>NUCLEOTIDE SEQUENCE [LARGE SCALE GENOMIC DNA]</scope>
    <source>
        <strain evidence="4">CCM 7526</strain>
    </source>
</reference>
<feature type="region of interest" description="Disordered" evidence="1">
    <location>
        <begin position="1"/>
        <end position="225"/>
    </location>
</feature>
<protein>
    <submittedName>
        <fullName evidence="3">Uncharacterized protein</fullName>
    </submittedName>
</protein>
<keyword evidence="2" id="KW-1133">Transmembrane helix</keyword>
<dbReference type="RefSeq" id="WP_317788899.1">
    <property type="nucleotide sequence ID" value="NZ_AP028461.1"/>
</dbReference>
<sequence length="288" mass="29140">MSQHDPSAPGQRYSQGRPPGAHQRTTHGETAAWSSEVPEPASIPTDWSPSGAYAGHHSAGYHGDPGGAPAAWLSTPTEPGGAPVAWDQPSGSVPGWSGRHPEPDPAASWNGNTTMSSHGYRTDPEPTVWNGGHVDPEPARRSTGYTDVEPTAWNGSSVPDRIPAEWNTPSTSWHTSAATSAAPTSPPTAAWHASPAPVDHSAALPRTEEKGVAPDRTAGRARKSPKLMMAAALTAAALAGGGVGAGLMAAFGEDRAATAPAGPGAGQMPGGQPPDGQAPDAAPSQAAD</sequence>
<feature type="region of interest" description="Disordered" evidence="1">
    <location>
        <begin position="257"/>
        <end position="288"/>
    </location>
</feature>
<accession>A0ABW4AUY9</accession>
<comment type="caution">
    <text evidence="3">The sequence shown here is derived from an EMBL/GenBank/DDBJ whole genome shotgun (WGS) entry which is preliminary data.</text>
</comment>
<organism evidence="3 4">
    <name type="scientific">Actinoplanes sichuanensis</name>
    <dbReference type="NCBI Taxonomy" id="512349"/>
    <lineage>
        <taxon>Bacteria</taxon>
        <taxon>Bacillati</taxon>
        <taxon>Actinomycetota</taxon>
        <taxon>Actinomycetes</taxon>
        <taxon>Micromonosporales</taxon>
        <taxon>Micromonosporaceae</taxon>
        <taxon>Actinoplanes</taxon>
    </lineage>
</organism>
<dbReference type="EMBL" id="JBHTMK010000086">
    <property type="protein sequence ID" value="MFD1374707.1"/>
    <property type="molecule type" value="Genomic_DNA"/>
</dbReference>
<proteinExistence type="predicted"/>
<keyword evidence="2" id="KW-0812">Transmembrane</keyword>
<feature type="compositionally biased region" description="Polar residues" evidence="1">
    <location>
        <begin position="109"/>
        <end position="119"/>
    </location>
</feature>
<evidence type="ECO:0000256" key="2">
    <source>
        <dbReference type="SAM" id="Phobius"/>
    </source>
</evidence>
<keyword evidence="4" id="KW-1185">Reference proteome</keyword>
<feature type="compositionally biased region" description="Low complexity" evidence="1">
    <location>
        <begin position="274"/>
        <end position="288"/>
    </location>
</feature>
<dbReference type="Proteomes" id="UP001597183">
    <property type="component" value="Unassembled WGS sequence"/>
</dbReference>
<evidence type="ECO:0000313" key="3">
    <source>
        <dbReference type="EMBL" id="MFD1374707.1"/>
    </source>
</evidence>
<feature type="compositionally biased region" description="Low complexity" evidence="1">
    <location>
        <begin position="168"/>
        <end position="197"/>
    </location>
</feature>